<reference evidence="4" key="1">
    <citation type="journal article" date="2022" name="Int. J. Syst. Evol. Microbiol.">
        <title>A novel species of lactic acid bacteria, Ligilactobacillus pabuli sp. nov., isolated from alfalfa silage.</title>
        <authorList>
            <person name="Tohno M."/>
            <person name="Tanizawa Y."/>
            <person name="Sawada H."/>
            <person name="Sakamoto M."/>
            <person name="Ohkuma M."/>
            <person name="Kobayashi H."/>
        </authorList>
    </citation>
    <scope>NUCLEOTIDE SEQUENCE</scope>
    <source>
        <strain evidence="4">AF129</strain>
    </source>
</reference>
<evidence type="ECO:0000259" key="3">
    <source>
        <dbReference type="PROSITE" id="PS50977"/>
    </source>
</evidence>
<dbReference type="Proteomes" id="UP001055149">
    <property type="component" value="Unassembled WGS sequence"/>
</dbReference>
<dbReference type="PROSITE" id="PS50977">
    <property type="entry name" value="HTH_TETR_2"/>
    <property type="match status" value="1"/>
</dbReference>
<dbReference type="Gene3D" id="1.10.357.10">
    <property type="entry name" value="Tetracycline Repressor, domain 2"/>
    <property type="match status" value="1"/>
</dbReference>
<keyword evidence="1 2" id="KW-0238">DNA-binding</keyword>
<dbReference type="EMBL" id="BQXH01000024">
    <property type="protein sequence ID" value="GKS82277.1"/>
    <property type="molecule type" value="Genomic_DNA"/>
</dbReference>
<dbReference type="RefSeq" id="WP_244056735.1">
    <property type="nucleotide sequence ID" value="NZ_BQXH01000024.1"/>
</dbReference>
<feature type="DNA-binding region" description="H-T-H motif" evidence="2">
    <location>
        <begin position="33"/>
        <end position="52"/>
    </location>
</feature>
<dbReference type="Pfam" id="PF00440">
    <property type="entry name" value="TetR_N"/>
    <property type="match status" value="1"/>
</dbReference>
<dbReference type="PANTHER" id="PTHR43479">
    <property type="entry name" value="ACREF/ENVCD OPERON REPRESSOR-RELATED"/>
    <property type="match status" value="1"/>
</dbReference>
<evidence type="ECO:0000256" key="2">
    <source>
        <dbReference type="PROSITE-ProRule" id="PRU00335"/>
    </source>
</evidence>
<proteinExistence type="predicted"/>
<name>A0ABQ5JMF0_9LACO</name>
<accession>A0ABQ5JMF0</accession>
<feature type="domain" description="HTH tetR-type" evidence="3">
    <location>
        <begin position="10"/>
        <end position="70"/>
    </location>
</feature>
<protein>
    <recommendedName>
        <fullName evidence="3">HTH tetR-type domain-containing protein</fullName>
    </recommendedName>
</protein>
<keyword evidence="5" id="KW-1185">Reference proteome</keyword>
<evidence type="ECO:0000313" key="4">
    <source>
        <dbReference type="EMBL" id="GKS82277.1"/>
    </source>
</evidence>
<dbReference type="SUPFAM" id="SSF46689">
    <property type="entry name" value="Homeodomain-like"/>
    <property type="match status" value="1"/>
</dbReference>
<dbReference type="PANTHER" id="PTHR43479:SF11">
    <property type="entry name" value="ACREF_ENVCD OPERON REPRESSOR-RELATED"/>
    <property type="match status" value="1"/>
</dbReference>
<dbReference type="InterPro" id="IPR050624">
    <property type="entry name" value="HTH-type_Tx_Regulator"/>
</dbReference>
<evidence type="ECO:0000256" key="1">
    <source>
        <dbReference type="ARBA" id="ARBA00023125"/>
    </source>
</evidence>
<dbReference type="InterPro" id="IPR001647">
    <property type="entry name" value="HTH_TetR"/>
</dbReference>
<sequence length="192" mass="22290">MVTKAKSQADETRQALLTAFCDLYRENPLEKITVQSVTRKAGYNRTTFYQYFLDIEDLLRQVEESLLAYISQKRNSLSVDERPHDLIEDLVAIYEERAIEVNALLGPYGRVHFTEKLKKSLDLSAFHLDSMQDNKYQPYLLEFRLTSALNLFSLWLSRGQDLSVEELIGLVTKLYHYNPGFQELAETKPSDK</sequence>
<evidence type="ECO:0000313" key="5">
    <source>
        <dbReference type="Proteomes" id="UP001055149"/>
    </source>
</evidence>
<gene>
    <name evidence="4" type="ORF">LPAF129_19630</name>
</gene>
<comment type="caution">
    <text evidence="4">The sequence shown here is derived from an EMBL/GenBank/DDBJ whole genome shotgun (WGS) entry which is preliminary data.</text>
</comment>
<dbReference type="InterPro" id="IPR009057">
    <property type="entry name" value="Homeodomain-like_sf"/>
</dbReference>
<organism evidence="4 5">
    <name type="scientific">Ligilactobacillus pabuli</name>
    <dbReference type="NCBI Taxonomy" id="2886039"/>
    <lineage>
        <taxon>Bacteria</taxon>
        <taxon>Bacillati</taxon>
        <taxon>Bacillota</taxon>
        <taxon>Bacilli</taxon>
        <taxon>Lactobacillales</taxon>
        <taxon>Lactobacillaceae</taxon>
        <taxon>Ligilactobacillus</taxon>
    </lineage>
</organism>